<dbReference type="Pfam" id="PF12837">
    <property type="entry name" value="Fer4_6"/>
    <property type="match status" value="1"/>
</dbReference>
<dbReference type="PROSITE" id="PS51379">
    <property type="entry name" value="4FE4S_FER_2"/>
    <property type="match status" value="2"/>
</dbReference>
<evidence type="ECO:0000313" key="2">
    <source>
        <dbReference type="EMBL" id="OGC31334.1"/>
    </source>
</evidence>
<accession>A0A1F4TFB5</accession>
<dbReference type="Gene3D" id="3.30.70.20">
    <property type="match status" value="1"/>
</dbReference>
<gene>
    <name evidence="2" type="ORF">A2311_03755</name>
</gene>
<feature type="domain" description="4Fe-4S ferredoxin-type" evidence="1">
    <location>
        <begin position="5"/>
        <end position="34"/>
    </location>
</feature>
<dbReference type="SUPFAM" id="SSF54862">
    <property type="entry name" value="4Fe-4S ferredoxins"/>
    <property type="match status" value="1"/>
</dbReference>
<dbReference type="Proteomes" id="UP000178951">
    <property type="component" value="Unassembled WGS sequence"/>
</dbReference>
<comment type="caution">
    <text evidence="2">The sequence shown here is derived from an EMBL/GenBank/DDBJ whole genome shotgun (WGS) entry which is preliminary data.</text>
</comment>
<dbReference type="PANTHER" id="PTHR42895:SF1">
    <property type="entry name" value="IRON-SULFUR CLUSTER PROTEIN"/>
    <property type="match status" value="1"/>
</dbReference>
<dbReference type="InterPro" id="IPR052911">
    <property type="entry name" value="Corrinoid_activation_enz"/>
</dbReference>
<name>A0A1F4TFB5_UNCSA</name>
<dbReference type="AlphaFoldDB" id="A0A1F4TFB5"/>
<feature type="domain" description="4Fe-4S ferredoxin-type" evidence="1">
    <location>
        <begin position="35"/>
        <end position="64"/>
    </location>
</feature>
<sequence length="204" mass="22470">MAKRKIVHIDENKCNGCGLCVPNCHEGAIKVIDGKARLVSDVYCDGLGACLGHCPQDAITLEEREAAPFELPTPAEQISELRQWPIQLHLVPPQAPYFQGKDLLLSADCVAYALGDFHSSYLRGKNLVIACPKLDAGQEIYRQKLVELIDESKINTLTVMIMEVPCCGGLLQLARQALAQAKRKVPVKLIVVGRQGNINKDEWL</sequence>
<dbReference type="InterPro" id="IPR017896">
    <property type="entry name" value="4Fe4S_Fe-S-bd"/>
</dbReference>
<organism evidence="2 3">
    <name type="scientific">candidate division WOR-1 bacterium RIFOXYB2_FULL_48_7</name>
    <dbReference type="NCBI Taxonomy" id="1802583"/>
    <lineage>
        <taxon>Bacteria</taxon>
        <taxon>Bacillati</taxon>
        <taxon>Saganbacteria</taxon>
    </lineage>
</organism>
<evidence type="ECO:0000259" key="1">
    <source>
        <dbReference type="PROSITE" id="PS51379"/>
    </source>
</evidence>
<evidence type="ECO:0000313" key="3">
    <source>
        <dbReference type="Proteomes" id="UP000178951"/>
    </source>
</evidence>
<dbReference type="PANTHER" id="PTHR42895">
    <property type="entry name" value="IRON-SULFUR CLUSTER-BINDING PROTEIN-RELATED"/>
    <property type="match status" value="1"/>
</dbReference>
<reference evidence="2 3" key="1">
    <citation type="journal article" date="2016" name="Nat. Commun.">
        <title>Thousands of microbial genomes shed light on interconnected biogeochemical processes in an aquifer system.</title>
        <authorList>
            <person name="Anantharaman K."/>
            <person name="Brown C.T."/>
            <person name="Hug L.A."/>
            <person name="Sharon I."/>
            <person name="Castelle C.J."/>
            <person name="Probst A.J."/>
            <person name="Thomas B.C."/>
            <person name="Singh A."/>
            <person name="Wilkins M.J."/>
            <person name="Karaoz U."/>
            <person name="Brodie E.L."/>
            <person name="Williams K.H."/>
            <person name="Hubbard S.S."/>
            <person name="Banfield J.F."/>
        </authorList>
    </citation>
    <scope>NUCLEOTIDE SEQUENCE [LARGE SCALE GENOMIC DNA]</scope>
</reference>
<proteinExistence type="predicted"/>
<dbReference type="STRING" id="1802583.A2311_03755"/>
<dbReference type="EMBL" id="MEUF01000083">
    <property type="protein sequence ID" value="OGC31334.1"/>
    <property type="molecule type" value="Genomic_DNA"/>
</dbReference>
<protein>
    <recommendedName>
        <fullName evidence="1">4Fe-4S ferredoxin-type domain-containing protein</fullName>
    </recommendedName>
</protein>